<dbReference type="AlphaFoldDB" id="A0A2P8QYX2"/>
<dbReference type="InterPro" id="IPR036709">
    <property type="entry name" value="Autotransporte_beta_dom_sf"/>
</dbReference>
<reference evidence="2" key="1">
    <citation type="submission" date="2017-10" db="EMBL/GenBank/DDBJ databases">
        <title>Campylobacter species from seals.</title>
        <authorList>
            <person name="Gilbert M.J."/>
            <person name="Zomer A.L."/>
            <person name="Timmerman A.J."/>
            <person name="Duim B."/>
            <person name="Wagenaar J.A."/>
        </authorList>
    </citation>
    <scope>NUCLEOTIDE SEQUENCE [LARGE SCALE GENOMIC DNA]</scope>
    <source>
        <strain evidence="2">17S00004-5</strain>
    </source>
</reference>
<gene>
    <name evidence="1" type="ORF">CQ405_07695</name>
</gene>
<name>A0A2P8QYX2_9BACT</name>
<dbReference type="SUPFAM" id="SSF103515">
    <property type="entry name" value="Autotransporter"/>
    <property type="match status" value="1"/>
</dbReference>
<dbReference type="RefSeq" id="WP_106872364.1">
    <property type="nucleotide sequence ID" value="NZ_CP053841.1"/>
</dbReference>
<evidence type="ECO:0000313" key="1">
    <source>
        <dbReference type="EMBL" id="PSM51446.1"/>
    </source>
</evidence>
<keyword evidence="2" id="KW-1185">Reference proteome</keyword>
<comment type="caution">
    <text evidence="1">The sequence shown here is derived from an EMBL/GenBank/DDBJ whole genome shotgun (WGS) entry which is preliminary data.</text>
</comment>
<evidence type="ECO:0008006" key="3">
    <source>
        <dbReference type="Google" id="ProtNLM"/>
    </source>
</evidence>
<dbReference type="EMBL" id="PDHH01000007">
    <property type="protein sequence ID" value="PSM51446.1"/>
    <property type="molecule type" value="Genomic_DNA"/>
</dbReference>
<dbReference type="Proteomes" id="UP000240535">
    <property type="component" value="Unassembled WGS sequence"/>
</dbReference>
<proteinExistence type="predicted"/>
<evidence type="ECO:0000313" key="2">
    <source>
        <dbReference type="Proteomes" id="UP000240535"/>
    </source>
</evidence>
<dbReference type="Gene3D" id="2.40.128.130">
    <property type="entry name" value="Autotransporter beta-domain"/>
    <property type="match status" value="1"/>
</dbReference>
<organism evidence="1 2">
    <name type="scientific">Campylobacter blaseri</name>
    <dbReference type="NCBI Taxonomy" id="2042961"/>
    <lineage>
        <taxon>Bacteria</taxon>
        <taxon>Pseudomonadati</taxon>
        <taxon>Campylobacterota</taxon>
        <taxon>Epsilonproteobacteria</taxon>
        <taxon>Campylobacterales</taxon>
        <taxon>Campylobacteraceae</taxon>
        <taxon>Campylobacter</taxon>
    </lineage>
</organism>
<accession>A0A2P8QYX2</accession>
<protein>
    <recommendedName>
        <fullName evidence="3">Autotransporter domain-containing protein</fullName>
    </recommendedName>
</protein>
<sequence>MENNSKFEIFIGTAHLRGKELKNLTTLDLGIEVAFAKNMKFSLSYEEAYNSDSKSNGVDAKFSISF</sequence>